<keyword evidence="3" id="KW-1185">Reference proteome</keyword>
<evidence type="ECO:0000313" key="2">
    <source>
        <dbReference type="Ensembl" id="ENSSGRP00000057249.1"/>
    </source>
</evidence>
<name>A0A672P0Z4_SINGR</name>
<proteinExistence type="predicted"/>
<sequence>MQVVTVIADISSQTVTAELMNMFARFGYPSEIGGIKHIRASPYYPKSNGKIERFHRYLKKAFRACKCENKEWKEELPKILIDSNMKIKNMKSVFRKIKMFL</sequence>
<dbReference type="Ensembl" id="ENSSGRT00000061119.1">
    <property type="protein sequence ID" value="ENSSGRP00000057249.1"/>
    <property type="gene ID" value="ENSSGRG00000029941.1"/>
</dbReference>
<protein>
    <recommendedName>
        <fullName evidence="1">Integrase catalytic domain-containing protein</fullName>
    </recommendedName>
</protein>
<dbReference type="PROSITE" id="PS50994">
    <property type="entry name" value="INTEGRASE"/>
    <property type="match status" value="1"/>
</dbReference>
<feature type="domain" description="Integrase catalytic" evidence="1">
    <location>
        <begin position="1"/>
        <end position="101"/>
    </location>
</feature>
<dbReference type="InParanoid" id="A0A672P0Z4"/>
<dbReference type="InterPro" id="IPR012337">
    <property type="entry name" value="RNaseH-like_sf"/>
</dbReference>
<organism evidence="2 3">
    <name type="scientific">Sinocyclocheilus grahami</name>
    <name type="common">Dianchi golden-line fish</name>
    <name type="synonym">Barbus grahami</name>
    <dbReference type="NCBI Taxonomy" id="75366"/>
    <lineage>
        <taxon>Eukaryota</taxon>
        <taxon>Metazoa</taxon>
        <taxon>Chordata</taxon>
        <taxon>Craniata</taxon>
        <taxon>Vertebrata</taxon>
        <taxon>Euteleostomi</taxon>
        <taxon>Actinopterygii</taxon>
        <taxon>Neopterygii</taxon>
        <taxon>Teleostei</taxon>
        <taxon>Ostariophysi</taxon>
        <taxon>Cypriniformes</taxon>
        <taxon>Cyprinidae</taxon>
        <taxon>Cyprininae</taxon>
        <taxon>Sinocyclocheilus</taxon>
    </lineage>
</organism>
<dbReference type="AlphaFoldDB" id="A0A672P0Z4"/>
<dbReference type="GO" id="GO:0003676">
    <property type="term" value="F:nucleic acid binding"/>
    <property type="evidence" value="ECO:0007669"/>
    <property type="project" value="InterPro"/>
</dbReference>
<dbReference type="PANTHER" id="PTHR37984:SF15">
    <property type="entry name" value="INTEGRASE CATALYTIC DOMAIN-CONTAINING PROTEIN"/>
    <property type="match status" value="1"/>
</dbReference>
<accession>A0A672P0Z4</accession>
<dbReference type="GO" id="GO:0015074">
    <property type="term" value="P:DNA integration"/>
    <property type="evidence" value="ECO:0007669"/>
    <property type="project" value="InterPro"/>
</dbReference>
<reference evidence="2" key="1">
    <citation type="submission" date="2025-08" db="UniProtKB">
        <authorList>
            <consortium name="Ensembl"/>
        </authorList>
    </citation>
    <scope>IDENTIFICATION</scope>
</reference>
<evidence type="ECO:0000259" key="1">
    <source>
        <dbReference type="PROSITE" id="PS50994"/>
    </source>
</evidence>
<dbReference type="InterPro" id="IPR036397">
    <property type="entry name" value="RNaseH_sf"/>
</dbReference>
<dbReference type="Proteomes" id="UP000472262">
    <property type="component" value="Unassembled WGS sequence"/>
</dbReference>
<dbReference type="InterPro" id="IPR050951">
    <property type="entry name" value="Retrovirus_Pol_polyprotein"/>
</dbReference>
<dbReference type="Gene3D" id="3.30.420.10">
    <property type="entry name" value="Ribonuclease H-like superfamily/Ribonuclease H"/>
    <property type="match status" value="1"/>
</dbReference>
<reference evidence="2" key="2">
    <citation type="submission" date="2025-09" db="UniProtKB">
        <authorList>
            <consortium name="Ensembl"/>
        </authorList>
    </citation>
    <scope>IDENTIFICATION</scope>
</reference>
<dbReference type="InterPro" id="IPR001584">
    <property type="entry name" value="Integrase_cat-core"/>
</dbReference>
<dbReference type="SUPFAM" id="SSF53098">
    <property type="entry name" value="Ribonuclease H-like"/>
    <property type="match status" value="1"/>
</dbReference>
<evidence type="ECO:0000313" key="3">
    <source>
        <dbReference type="Proteomes" id="UP000472262"/>
    </source>
</evidence>
<dbReference type="PANTHER" id="PTHR37984">
    <property type="entry name" value="PROTEIN CBG26694"/>
    <property type="match status" value="1"/>
</dbReference>